<dbReference type="CTD" id="51117"/>
<dbReference type="RefSeq" id="XP_032334437.1">
    <property type="nucleotide sequence ID" value="XM_032478546.1"/>
</dbReference>
<dbReference type="PANTHER" id="PTHR12922">
    <property type="entry name" value="UBIQUINONE BIOSYNTHESIS PROTEIN"/>
    <property type="match status" value="1"/>
</dbReference>
<evidence type="ECO:0000313" key="3">
    <source>
        <dbReference type="RefSeq" id="XP_032334436.1"/>
    </source>
</evidence>
<evidence type="ECO:0000313" key="2">
    <source>
        <dbReference type="Proteomes" id="UP000694856"/>
    </source>
</evidence>
<dbReference type="GeneID" id="102510214"/>
<dbReference type="InterPro" id="IPR007715">
    <property type="entry name" value="Coq4"/>
</dbReference>
<dbReference type="GO" id="GO:0005739">
    <property type="term" value="C:mitochondrion"/>
    <property type="evidence" value="ECO:0007669"/>
    <property type="project" value="TreeGrafter"/>
</dbReference>
<keyword evidence="3 4" id="KW-0830">Ubiquinone</keyword>
<sequence>MATLLRRSLRPLRAFRGHPRPAADVPLRATSHGAGLLYPEHIPTSLVQKALLAAGSAGMALYDPYRHDMVAVLGETTGYRTLKVLRDQMRRDPEGAQILHWTFHLPLLVPSQLLSPAFCLSGSVPASHWPPSTWASSGVCLRTPLAASISVSWM</sequence>
<evidence type="ECO:0000256" key="1">
    <source>
        <dbReference type="ARBA" id="ARBA00022688"/>
    </source>
</evidence>
<evidence type="ECO:0000313" key="4">
    <source>
        <dbReference type="RefSeq" id="XP_032334437.1"/>
    </source>
</evidence>
<gene>
    <name evidence="3 4" type="primary">COQ4</name>
</gene>
<keyword evidence="2" id="KW-1185">Reference proteome</keyword>
<protein>
    <submittedName>
        <fullName evidence="3 4">Ubiquinone biosynthesis protein COQ4 homolog, mitochondrial isoform X4</fullName>
    </submittedName>
</protein>
<dbReference type="AlphaFoldDB" id="A0A8B8SWJ9"/>
<dbReference type="RefSeq" id="XP_032334436.1">
    <property type="nucleotide sequence ID" value="XM_032478545.1"/>
</dbReference>
<proteinExistence type="predicted"/>
<dbReference type="PANTHER" id="PTHR12922:SF7">
    <property type="entry name" value="UBIQUINONE BIOSYNTHESIS PROTEIN COQ4 HOMOLOG, MITOCHONDRIAL"/>
    <property type="match status" value="1"/>
</dbReference>
<organism evidence="2 3">
    <name type="scientific">Camelus ferus</name>
    <name type="common">Wild bactrian camel</name>
    <name type="synonym">Camelus bactrianus ferus</name>
    <dbReference type="NCBI Taxonomy" id="419612"/>
    <lineage>
        <taxon>Eukaryota</taxon>
        <taxon>Metazoa</taxon>
        <taxon>Chordata</taxon>
        <taxon>Craniata</taxon>
        <taxon>Vertebrata</taxon>
        <taxon>Euteleostomi</taxon>
        <taxon>Mammalia</taxon>
        <taxon>Eutheria</taxon>
        <taxon>Laurasiatheria</taxon>
        <taxon>Artiodactyla</taxon>
        <taxon>Tylopoda</taxon>
        <taxon>Camelidae</taxon>
        <taxon>Camelus</taxon>
    </lineage>
</organism>
<dbReference type="Pfam" id="PF05019">
    <property type="entry name" value="Coq4"/>
    <property type="match status" value="1"/>
</dbReference>
<accession>A0A8B8SWJ9</accession>
<dbReference type="Proteomes" id="UP000694856">
    <property type="component" value="Chromosome 4"/>
</dbReference>
<reference evidence="3 4" key="1">
    <citation type="submission" date="2025-04" db="UniProtKB">
        <authorList>
            <consortium name="RefSeq"/>
        </authorList>
    </citation>
    <scope>IDENTIFICATION</scope>
    <source>
        <tissue evidence="3 4">Ear skin</tissue>
    </source>
</reference>
<keyword evidence="1" id="KW-0831">Ubiquinone biosynthesis</keyword>
<dbReference type="GO" id="GO:0006744">
    <property type="term" value="P:ubiquinone biosynthetic process"/>
    <property type="evidence" value="ECO:0007669"/>
    <property type="project" value="UniProtKB-KW"/>
</dbReference>
<name>A0A8B8SWJ9_CAMFR</name>